<keyword evidence="3" id="KW-0456">Lyase</keyword>
<dbReference type="InterPro" id="IPR012001">
    <property type="entry name" value="Thiamin_PyroP_enz_TPP-bd_dom"/>
</dbReference>
<evidence type="ECO:0000313" key="7">
    <source>
        <dbReference type="EMBL" id="APH38896.1"/>
    </source>
</evidence>
<comment type="catalytic activity">
    <reaction evidence="5">
        <text>3-sulfopyruvate + H(+) = sulfoacetaldehyde + CO2</text>
        <dbReference type="Rhea" id="RHEA:20948"/>
        <dbReference type="ChEBI" id="CHEBI:15378"/>
        <dbReference type="ChEBI" id="CHEBI:16526"/>
        <dbReference type="ChEBI" id="CHEBI:57940"/>
        <dbReference type="ChEBI" id="CHEBI:58246"/>
        <dbReference type="EC" id="4.1.1.79"/>
    </reaction>
</comment>
<dbReference type="EMBL" id="CP017921">
    <property type="protein sequence ID" value="APH38896.1"/>
    <property type="molecule type" value="Genomic_DNA"/>
</dbReference>
<dbReference type="PANTHER" id="PTHR42818:SF1">
    <property type="entry name" value="SULFOPYRUVATE DECARBOXYLASE"/>
    <property type="match status" value="1"/>
</dbReference>
<feature type="domain" description="Thiamine pyrophosphate enzyme N-terminal TPP-binding" evidence="6">
    <location>
        <begin position="11"/>
        <end position="109"/>
    </location>
</feature>
<dbReference type="GO" id="GO:0019295">
    <property type="term" value="P:coenzyme M biosynthetic process"/>
    <property type="evidence" value="ECO:0007669"/>
    <property type="project" value="UniProtKB-KW"/>
</dbReference>
<organism evidence="7 8">
    <name type="scientific">Methanohalophilus halophilus</name>
    <dbReference type="NCBI Taxonomy" id="2177"/>
    <lineage>
        <taxon>Archaea</taxon>
        <taxon>Methanobacteriati</taxon>
        <taxon>Methanobacteriota</taxon>
        <taxon>Stenosarchaea group</taxon>
        <taxon>Methanomicrobia</taxon>
        <taxon>Methanosarcinales</taxon>
        <taxon>Methanosarcinaceae</taxon>
        <taxon>Methanohalophilus</taxon>
    </lineage>
</organism>
<dbReference type="Gene3D" id="3.40.50.970">
    <property type="match status" value="1"/>
</dbReference>
<dbReference type="STRING" id="2177.BHR79_04910"/>
<evidence type="ECO:0000313" key="8">
    <source>
        <dbReference type="Proteomes" id="UP000186879"/>
    </source>
</evidence>
<evidence type="ECO:0000259" key="6">
    <source>
        <dbReference type="Pfam" id="PF02776"/>
    </source>
</evidence>
<accession>A0A1L3Q1Z6</accession>
<sequence>MKEGDYMDPSQEVFKAIKESGIDFIVSVPCANLQKLIPMVDSDPDIIHVPATREEEGIGICAGAYMGGKKPAIMMQNSGMGNSINALASLNRLYNIPLLIIISHRGVEGEPICAQVPMGEKTPLLLEVLDIPAYKPDLAQSRKTIEKATKKAFEEGKQAAILLSIGFWRES</sequence>
<dbReference type="CDD" id="cd07035">
    <property type="entry name" value="TPP_PYR_POX_like"/>
    <property type="match status" value="1"/>
</dbReference>
<evidence type="ECO:0000256" key="1">
    <source>
        <dbReference type="ARBA" id="ARBA00022545"/>
    </source>
</evidence>
<proteinExistence type="predicted"/>
<keyword evidence="7" id="KW-0670">Pyruvate</keyword>
<evidence type="ECO:0000256" key="4">
    <source>
        <dbReference type="ARBA" id="ARBA00038875"/>
    </source>
</evidence>
<evidence type="ECO:0000256" key="3">
    <source>
        <dbReference type="ARBA" id="ARBA00023239"/>
    </source>
</evidence>
<dbReference type="RefSeq" id="WP_072561337.1">
    <property type="nucleotide sequence ID" value="NZ_CP017921.1"/>
</dbReference>
<protein>
    <recommendedName>
        <fullName evidence="4">sulfopyruvate decarboxylase</fullName>
        <ecNumber evidence="4">4.1.1.79</ecNumber>
    </recommendedName>
</protein>
<dbReference type="KEGG" id="mhaz:BHR79_04910"/>
<dbReference type="InterPro" id="IPR029061">
    <property type="entry name" value="THDP-binding"/>
</dbReference>
<dbReference type="PANTHER" id="PTHR42818">
    <property type="entry name" value="SULFOPYRUVATE DECARBOXYLASE SUBUNIT ALPHA"/>
    <property type="match status" value="1"/>
</dbReference>
<dbReference type="NCBIfam" id="TIGR03845">
    <property type="entry name" value="sulfopyru_alph"/>
    <property type="match status" value="1"/>
</dbReference>
<dbReference type="GeneID" id="30583080"/>
<reference evidence="7 8" key="1">
    <citation type="submission" date="2016-10" db="EMBL/GenBank/DDBJ databases">
        <title>Methanohalophilus halophilus.</title>
        <authorList>
            <person name="L'haridon S."/>
        </authorList>
    </citation>
    <scope>NUCLEOTIDE SEQUENCE [LARGE SCALE GENOMIC DNA]</scope>
    <source>
        <strain evidence="7 8">Z-7982</strain>
    </source>
</reference>
<name>A0A1L3Q1Z6_9EURY</name>
<dbReference type="InterPro" id="IPR051818">
    <property type="entry name" value="TPP_dependent_decarboxylase"/>
</dbReference>
<keyword evidence="2" id="KW-0210">Decarboxylase</keyword>
<dbReference type="InterPro" id="IPR022502">
    <property type="entry name" value="Sulfopyruvate_deCO2ase_alpha"/>
</dbReference>
<keyword evidence="8" id="KW-1185">Reference proteome</keyword>
<evidence type="ECO:0000256" key="5">
    <source>
        <dbReference type="ARBA" id="ARBA00048551"/>
    </source>
</evidence>
<keyword evidence="1" id="KW-0174">Coenzyme M biosynthesis</keyword>
<dbReference type="EC" id="4.1.1.79" evidence="4"/>
<dbReference type="GO" id="GO:0030976">
    <property type="term" value="F:thiamine pyrophosphate binding"/>
    <property type="evidence" value="ECO:0007669"/>
    <property type="project" value="InterPro"/>
</dbReference>
<evidence type="ECO:0000256" key="2">
    <source>
        <dbReference type="ARBA" id="ARBA00022793"/>
    </source>
</evidence>
<gene>
    <name evidence="7" type="ORF">BHR79_04910</name>
</gene>
<dbReference type="SUPFAM" id="SSF52518">
    <property type="entry name" value="Thiamin diphosphate-binding fold (THDP-binding)"/>
    <property type="match status" value="1"/>
</dbReference>
<dbReference type="Pfam" id="PF02776">
    <property type="entry name" value="TPP_enzyme_N"/>
    <property type="match status" value="1"/>
</dbReference>
<dbReference type="GO" id="GO:0050545">
    <property type="term" value="F:sulfopyruvate decarboxylase activity"/>
    <property type="evidence" value="ECO:0007669"/>
    <property type="project" value="UniProtKB-EC"/>
</dbReference>
<dbReference type="Proteomes" id="UP000186879">
    <property type="component" value="Chromosome"/>
</dbReference>
<dbReference type="AlphaFoldDB" id="A0A1L3Q1Z6"/>